<name>A0AAV5UC40_9BILA</name>
<keyword evidence="3" id="KW-1185">Reference proteome</keyword>
<dbReference type="Proteomes" id="UP001432027">
    <property type="component" value="Unassembled WGS sequence"/>
</dbReference>
<comment type="caution">
    <text evidence="2">The sequence shown here is derived from an EMBL/GenBank/DDBJ whole genome shotgun (WGS) entry which is preliminary data.</text>
</comment>
<evidence type="ECO:0000313" key="2">
    <source>
        <dbReference type="EMBL" id="GMT03927.1"/>
    </source>
</evidence>
<feature type="non-terminal residue" evidence="2">
    <location>
        <position position="170"/>
    </location>
</feature>
<evidence type="ECO:0000313" key="3">
    <source>
        <dbReference type="Proteomes" id="UP001432027"/>
    </source>
</evidence>
<reference evidence="2" key="1">
    <citation type="submission" date="2023-10" db="EMBL/GenBank/DDBJ databases">
        <title>Genome assembly of Pristionchus species.</title>
        <authorList>
            <person name="Yoshida K."/>
            <person name="Sommer R.J."/>
        </authorList>
    </citation>
    <scope>NUCLEOTIDE SEQUENCE</scope>
    <source>
        <strain evidence="2">RS0144</strain>
    </source>
</reference>
<accession>A0AAV5UC40</accession>
<protein>
    <submittedName>
        <fullName evidence="2">Uncharacterized protein</fullName>
    </submittedName>
</protein>
<evidence type="ECO:0000256" key="1">
    <source>
        <dbReference type="SAM" id="Coils"/>
    </source>
</evidence>
<proteinExistence type="predicted"/>
<gene>
    <name evidence="2" type="ORF">PENTCL1PPCAC_26096</name>
</gene>
<organism evidence="2 3">
    <name type="scientific">Pristionchus entomophagus</name>
    <dbReference type="NCBI Taxonomy" id="358040"/>
    <lineage>
        <taxon>Eukaryota</taxon>
        <taxon>Metazoa</taxon>
        <taxon>Ecdysozoa</taxon>
        <taxon>Nematoda</taxon>
        <taxon>Chromadorea</taxon>
        <taxon>Rhabditida</taxon>
        <taxon>Rhabditina</taxon>
        <taxon>Diplogasteromorpha</taxon>
        <taxon>Diplogasteroidea</taxon>
        <taxon>Neodiplogasteridae</taxon>
        <taxon>Pristionchus</taxon>
    </lineage>
</organism>
<feature type="coiled-coil region" evidence="1">
    <location>
        <begin position="67"/>
        <end position="121"/>
    </location>
</feature>
<dbReference type="EMBL" id="BTSX01000006">
    <property type="protein sequence ID" value="GMT03927.1"/>
    <property type="molecule type" value="Genomic_DNA"/>
</dbReference>
<sequence length="170" mass="19885">MPNLVYYKDNSRVVSGPIKEDEATVLYNANFFRPDHVFRVVDATNTEKFASIDNLRTLNGMETPFGKNEEEKEQKELVRVYKELAKSLRDRITLESRVKTLEGELEKINSLEEDLRKLRVKENRRDIIEKWEEIKKEDARLFKITRLTNSSRCVAEFENKSPMAVSVVVS</sequence>
<keyword evidence="1" id="KW-0175">Coiled coil</keyword>
<dbReference type="AlphaFoldDB" id="A0AAV5UC40"/>